<evidence type="ECO:0000313" key="1">
    <source>
        <dbReference type="EMBL" id="PEH40459.1"/>
    </source>
</evidence>
<name>A0A2A7SAN7_BURGA</name>
<dbReference type="AlphaFoldDB" id="A0A2A7SAN7"/>
<reference evidence="2" key="1">
    <citation type="submission" date="2017-09" db="EMBL/GenBank/DDBJ databases">
        <title>FDA dAtabase for Regulatory Grade micrObial Sequences (FDA-ARGOS): Supporting development and validation of Infectious Disease Dx tests.</title>
        <authorList>
            <person name="Minogue T."/>
            <person name="Wolcott M."/>
            <person name="Wasieloski L."/>
            <person name="Aguilar W."/>
            <person name="Moore D."/>
            <person name="Tallon L."/>
            <person name="Sadzewicz L."/>
            <person name="Ott S."/>
            <person name="Zhao X."/>
            <person name="Nagaraj S."/>
            <person name="Vavikolanu K."/>
            <person name="Aluvathingal J."/>
            <person name="Nadendla S."/>
            <person name="Sichtig H."/>
        </authorList>
    </citation>
    <scope>NUCLEOTIDE SEQUENCE [LARGE SCALE GENOMIC DNA]</scope>
    <source>
        <strain evidence="2">FDAARGOS_390</strain>
    </source>
</reference>
<gene>
    <name evidence="1" type="ORF">CRM94_17245</name>
</gene>
<sequence length="137" mass="15872">METIHLKAIVFDRTQYWSDGIGARGERIHQTYLFDASRAVHCCELTPSYELHPLYATPLVDDDEGSLSELMMPHESHEVEYYHVRSIDRTDPRFVEDLGLHEVGDEETVEEVFARLMEHYRGNVVLQMPKPELLQAA</sequence>
<organism evidence="1 2">
    <name type="scientific">Burkholderia gladioli</name>
    <name type="common">Pseudomonas marginata</name>
    <name type="synonym">Phytomonas marginata</name>
    <dbReference type="NCBI Taxonomy" id="28095"/>
    <lineage>
        <taxon>Bacteria</taxon>
        <taxon>Pseudomonadati</taxon>
        <taxon>Pseudomonadota</taxon>
        <taxon>Betaproteobacteria</taxon>
        <taxon>Burkholderiales</taxon>
        <taxon>Burkholderiaceae</taxon>
        <taxon>Burkholderia</taxon>
    </lineage>
</organism>
<evidence type="ECO:0000313" key="2">
    <source>
        <dbReference type="Proteomes" id="UP000220629"/>
    </source>
</evidence>
<comment type="caution">
    <text evidence="1">The sequence shown here is derived from an EMBL/GenBank/DDBJ whole genome shotgun (WGS) entry which is preliminary data.</text>
</comment>
<dbReference type="Proteomes" id="UP000220629">
    <property type="component" value="Unassembled WGS sequence"/>
</dbReference>
<dbReference type="RefSeq" id="WP_098153388.1">
    <property type="nucleotide sequence ID" value="NZ_PDDY01000003.1"/>
</dbReference>
<proteinExistence type="predicted"/>
<dbReference type="EMBL" id="PDDY01000003">
    <property type="protein sequence ID" value="PEH40459.1"/>
    <property type="molecule type" value="Genomic_DNA"/>
</dbReference>
<accession>A0A2A7SAN7</accession>
<protein>
    <submittedName>
        <fullName evidence="1">Uncharacterized protein</fullName>
    </submittedName>
</protein>